<comment type="catalytic activity">
    <reaction evidence="6">
        <text>Couples ATP hydrolysis with the unwinding of duplex DNA by translocating in the 3'-5' direction.</text>
        <dbReference type="EC" id="5.6.2.4"/>
    </reaction>
</comment>
<dbReference type="Gene3D" id="3.40.50.300">
    <property type="entry name" value="P-loop containing nucleotide triphosphate hydrolases"/>
    <property type="match status" value="2"/>
</dbReference>
<dbReference type="RefSeq" id="WP_072944232.1">
    <property type="nucleotide sequence ID" value="NZ_FNSV01000005.1"/>
</dbReference>
<evidence type="ECO:0000256" key="3">
    <source>
        <dbReference type="ARBA" id="ARBA00022806"/>
    </source>
</evidence>
<dbReference type="Proteomes" id="UP000183561">
    <property type="component" value="Unassembled WGS sequence"/>
</dbReference>
<accession>A0A1H4ZSQ2</accession>
<evidence type="ECO:0000256" key="9">
    <source>
        <dbReference type="PROSITE-ProRule" id="PRU00560"/>
    </source>
</evidence>
<evidence type="ECO:0000256" key="2">
    <source>
        <dbReference type="ARBA" id="ARBA00022801"/>
    </source>
</evidence>
<evidence type="ECO:0000313" key="11">
    <source>
        <dbReference type="EMBL" id="SED32514.1"/>
    </source>
</evidence>
<evidence type="ECO:0000256" key="6">
    <source>
        <dbReference type="ARBA" id="ARBA00034617"/>
    </source>
</evidence>
<sequence>MTMTGTEAVGLTSDQMAVVEQPSSAMTLVTAGAGAGKTTTLTYRLEYLTGVEELSASEILVLSFSRASVRELRDRVDRLATTARRVRAQTFDGWARSVLLQAGYSREDLAGLTFDGRIAQAVVAIESGIVDEFEHGAPAHVVIDEVQDLVGVRREMVEALLDRYADSCGFTVVGDAAQSIYGFQVADLDERAAETNRFFDWVRVSFADDLVEVTLGDNFRARTSEARVALPFGERLQGLPADQAAADAEASMVHAELCSVLDSVPDFGQVSDPFVQDSLQLSGGTTAVLCRDNGQVLRLSEDLNKYGVPHRIQRSPRARPAPAWVTQLLLCARGATLTEEKFVEIVSGIQAVTDDPARVWRVLRRVAASSGNRLDIEGIRRAVAEGRLPDELTAEPVHSLVLSTVHRAKGLEFDRVLIVEPEALKSRGSDGVDIPAEARLLYVAMTRARDDLYRIAKPSTWMLRKAHRGYMPVERWYVGGRERWARNGIEALEVDVCHDAPAESDSDAAGAQRYLHESVHAGDAVELRRLHDLPMSSVESPPFGIFHDGRPVGVTSERFRQDLWRLLKLSRGYDVRRWPQRISGLQIDAVESVAGSASVTERCGLGDRGVWIAPRLCGLGHFDWKTDKFDEEGGTVL</sequence>
<keyword evidence="3 9" id="KW-0347">Helicase</keyword>
<dbReference type="EMBL" id="FNSV01000005">
    <property type="protein sequence ID" value="SED32514.1"/>
    <property type="molecule type" value="Genomic_DNA"/>
</dbReference>
<protein>
    <recommendedName>
        <fullName evidence="7">DNA 3'-5' helicase</fullName>
        <ecNumber evidence="7">5.6.2.4</ecNumber>
    </recommendedName>
</protein>
<gene>
    <name evidence="11" type="ORF">SAMN04490239_7812</name>
</gene>
<evidence type="ECO:0000256" key="7">
    <source>
        <dbReference type="ARBA" id="ARBA00034808"/>
    </source>
</evidence>
<dbReference type="GO" id="GO:0003677">
    <property type="term" value="F:DNA binding"/>
    <property type="evidence" value="ECO:0007669"/>
    <property type="project" value="InterPro"/>
</dbReference>
<keyword evidence="2 9" id="KW-0378">Hydrolase</keyword>
<dbReference type="PROSITE" id="PS51198">
    <property type="entry name" value="UVRD_HELICASE_ATP_BIND"/>
    <property type="match status" value="1"/>
</dbReference>
<dbReference type="InterPro" id="IPR014017">
    <property type="entry name" value="DNA_helicase_UvrD-like_C"/>
</dbReference>
<feature type="binding site" evidence="9">
    <location>
        <begin position="31"/>
        <end position="38"/>
    </location>
    <ligand>
        <name>ATP</name>
        <dbReference type="ChEBI" id="CHEBI:30616"/>
    </ligand>
</feature>
<dbReference type="GO" id="GO:0043138">
    <property type="term" value="F:3'-5' DNA helicase activity"/>
    <property type="evidence" value="ECO:0007669"/>
    <property type="project" value="UniProtKB-EC"/>
</dbReference>
<keyword evidence="12" id="KW-1185">Reference proteome</keyword>
<evidence type="ECO:0000259" key="10">
    <source>
        <dbReference type="PROSITE" id="PS51198"/>
    </source>
</evidence>
<evidence type="ECO:0000256" key="5">
    <source>
        <dbReference type="ARBA" id="ARBA00023235"/>
    </source>
</evidence>
<dbReference type="EC" id="5.6.2.4" evidence="7"/>
<dbReference type="InterPro" id="IPR000212">
    <property type="entry name" value="DNA_helicase_UvrD/REP"/>
</dbReference>
<keyword evidence="4 9" id="KW-0067">ATP-binding</keyword>
<feature type="domain" description="UvrD-like helicase ATP-binding" evidence="10">
    <location>
        <begin position="10"/>
        <end position="409"/>
    </location>
</feature>
<dbReference type="AlphaFoldDB" id="A0A1H4ZSQ2"/>
<dbReference type="Pfam" id="PF13361">
    <property type="entry name" value="UvrD_C"/>
    <property type="match status" value="1"/>
</dbReference>
<organism evidence="11 12">
    <name type="scientific">Rhodococcus koreensis</name>
    <dbReference type="NCBI Taxonomy" id="99653"/>
    <lineage>
        <taxon>Bacteria</taxon>
        <taxon>Bacillati</taxon>
        <taxon>Actinomycetota</taxon>
        <taxon>Actinomycetes</taxon>
        <taxon>Mycobacteriales</taxon>
        <taxon>Nocardiaceae</taxon>
        <taxon>Rhodococcus</taxon>
    </lineage>
</organism>
<keyword evidence="5" id="KW-0413">Isomerase</keyword>
<proteinExistence type="predicted"/>
<keyword evidence="1 9" id="KW-0547">Nucleotide-binding</keyword>
<evidence type="ECO:0000313" key="12">
    <source>
        <dbReference type="Proteomes" id="UP000183561"/>
    </source>
</evidence>
<dbReference type="PANTHER" id="PTHR11070">
    <property type="entry name" value="UVRD / RECB / PCRA DNA HELICASE FAMILY MEMBER"/>
    <property type="match status" value="1"/>
</dbReference>
<evidence type="ECO:0000256" key="1">
    <source>
        <dbReference type="ARBA" id="ARBA00022741"/>
    </source>
</evidence>
<comment type="catalytic activity">
    <reaction evidence="8">
        <text>ATP + H2O = ADP + phosphate + H(+)</text>
        <dbReference type="Rhea" id="RHEA:13065"/>
        <dbReference type="ChEBI" id="CHEBI:15377"/>
        <dbReference type="ChEBI" id="CHEBI:15378"/>
        <dbReference type="ChEBI" id="CHEBI:30616"/>
        <dbReference type="ChEBI" id="CHEBI:43474"/>
        <dbReference type="ChEBI" id="CHEBI:456216"/>
        <dbReference type="EC" id="5.6.2.4"/>
    </reaction>
</comment>
<dbReference type="InterPro" id="IPR027417">
    <property type="entry name" value="P-loop_NTPase"/>
</dbReference>
<dbReference type="SUPFAM" id="SSF52540">
    <property type="entry name" value="P-loop containing nucleoside triphosphate hydrolases"/>
    <property type="match status" value="1"/>
</dbReference>
<dbReference type="Pfam" id="PF13245">
    <property type="entry name" value="AAA_19"/>
    <property type="match status" value="1"/>
</dbReference>
<dbReference type="OrthoDB" id="3196263at2"/>
<dbReference type="GO" id="GO:0005524">
    <property type="term" value="F:ATP binding"/>
    <property type="evidence" value="ECO:0007669"/>
    <property type="project" value="UniProtKB-UniRule"/>
</dbReference>
<evidence type="ECO:0000256" key="8">
    <source>
        <dbReference type="ARBA" id="ARBA00048988"/>
    </source>
</evidence>
<reference evidence="12" key="1">
    <citation type="submission" date="2016-10" db="EMBL/GenBank/DDBJ databases">
        <authorList>
            <person name="Varghese N."/>
            <person name="Submissions S."/>
        </authorList>
    </citation>
    <scope>NUCLEOTIDE SEQUENCE [LARGE SCALE GENOMIC DNA]</scope>
    <source>
        <strain evidence="12">DSM 44498</strain>
    </source>
</reference>
<dbReference type="InterPro" id="IPR014016">
    <property type="entry name" value="UvrD-like_ATP-bd"/>
</dbReference>
<name>A0A1H4ZSQ2_9NOCA</name>
<dbReference type="CDD" id="cd17932">
    <property type="entry name" value="DEXQc_UvrD"/>
    <property type="match status" value="1"/>
</dbReference>
<dbReference type="GO" id="GO:0016887">
    <property type="term" value="F:ATP hydrolysis activity"/>
    <property type="evidence" value="ECO:0007669"/>
    <property type="project" value="RHEA"/>
</dbReference>
<evidence type="ECO:0000256" key="4">
    <source>
        <dbReference type="ARBA" id="ARBA00022840"/>
    </source>
</evidence>